<dbReference type="Proteomes" id="UP000321079">
    <property type="component" value="Unassembled WGS sequence"/>
</dbReference>
<evidence type="ECO:0000313" key="1">
    <source>
        <dbReference type="EMBL" id="GEK95455.1"/>
    </source>
</evidence>
<dbReference type="EMBL" id="BJVA01000003">
    <property type="protein sequence ID" value="GEK95455.1"/>
    <property type="molecule type" value="Genomic_DNA"/>
</dbReference>
<organism evidence="1 2">
    <name type="scientific">Gluconobacter kanchanaburiensis NBRC 103587</name>
    <dbReference type="NCBI Taxonomy" id="1307948"/>
    <lineage>
        <taxon>Bacteria</taxon>
        <taxon>Pseudomonadati</taxon>
        <taxon>Pseudomonadota</taxon>
        <taxon>Alphaproteobacteria</taxon>
        <taxon>Acetobacterales</taxon>
        <taxon>Acetobacteraceae</taxon>
        <taxon>Gluconobacter</taxon>
    </lineage>
</organism>
<accession>A0A511B4S4</accession>
<comment type="caution">
    <text evidence="1">The sequence shown here is derived from an EMBL/GenBank/DDBJ whole genome shotgun (WGS) entry which is preliminary data.</text>
</comment>
<name>A0A511B4S4_9PROT</name>
<protein>
    <submittedName>
        <fullName evidence="1">Uncharacterized protein</fullName>
    </submittedName>
</protein>
<keyword evidence="2" id="KW-1185">Reference proteome</keyword>
<gene>
    <name evidence="1" type="ORF">GKA01_06520</name>
</gene>
<reference evidence="1 2" key="1">
    <citation type="submission" date="2019-07" db="EMBL/GenBank/DDBJ databases">
        <title>Whole genome shotgun sequence of Gluconobacter kanchanaburiensis NBRC 103587.</title>
        <authorList>
            <person name="Hosoyama A."/>
            <person name="Uohara A."/>
            <person name="Ohji S."/>
            <person name="Ichikawa N."/>
        </authorList>
    </citation>
    <scope>NUCLEOTIDE SEQUENCE [LARGE SCALE GENOMIC DNA]</scope>
    <source>
        <strain evidence="1 2">NBRC 103587</strain>
    </source>
</reference>
<dbReference type="AlphaFoldDB" id="A0A511B4S4"/>
<evidence type="ECO:0000313" key="2">
    <source>
        <dbReference type="Proteomes" id="UP000321079"/>
    </source>
</evidence>
<sequence>MWDEDDVVRIEDRNDILSLGEIENGADVTAVFHAPQNHDVSLVDVIISHRRAGHDTSIETRVPGGCGIAITAIENARRIRLPCDEEYALHFGS</sequence>
<proteinExistence type="predicted"/>